<accession>X1CUR5</accession>
<name>X1CUR5_9ZZZZ</name>
<protein>
    <submittedName>
        <fullName evidence="1">Uncharacterized protein</fullName>
    </submittedName>
</protein>
<gene>
    <name evidence="1" type="ORF">S01H4_41522</name>
</gene>
<dbReference type="AlphaFoldDB" id="X1CUR5"/>
<proteinExistence type="predicted"/>
<organism evidence="1">
    <name type="scientific">marine sediment metagenome</name>
    <dbReference type="NCBI Taxonomy" id="412755"/>
    <lineage>
        <taxon>unclassified sequences</taxon>
        <taxon>metagenomes</taxon>
        <taxon>ecological metagenomes</taxon>
    </lineage>
</organism>
<comment type="caution">
    <text evidence="1">The sequence shown here is derived from an EMBL/GenBank/DDBJ whole genome shotgun (WGS) entry which is preliminary data.</text>
</comment>
<reference evidence="1" key="1">
    <citation type="journal article" date="2014" name="Front. Microbiol.">
        <title>High frequency of phylogenetically diverse reductive dehalogenase-homologous genes in deep subseafloor sedimentary metagenomes.</title>
        <authorList>
            <person name="Kawai M."/>
            <person name="Futagami T."/>
            <person name="Toyoda A."/>
            <person name="Takaki Y."/>
            <person name="Nishi S."/>
            <person name="Hori S."/>
            <person name="Arai W."/>
            <person name="Tsubouchi T."/>
            <person name="Morono Y."/>
            <person name="Uchiyama I."/>
            <person name="Ito T."/>
            <person name="Fujiyama A."/>
            <person name="Inagaki F."/>
            <person name="Takami H."/>
        </authorList>
    </citation>
    <scope>NUCLEOTIDE SEQUENCE</scope>
    <source>
        <strain evidence="1">Expedition CK06-06</strain>
    </source>
</reference>
<evidence type="ECO:0000313" key="1">
    <source>
        <dbReference type="EMBL" id="GAG99843.1"/>
    </source>
</evidence>
<sequence>MMDAGQRFKMTLKTRLFLWLHNRFHKLGQWFINHCDVVPPFREPCRFGGFCLNEKLYNGCINDERMKNNWMCWRDGVLEETNEPKKYVLVE</sequence>
<dbReference type="EMBL" id="BART01022716">
    <property type="protein sequence ID" value="GAG99843.1"/>
    <property type="molecule type" value="Genomic_DNA"/>
</dbReference>